<sequence length="62" mass="6905">MASYNSVLTFSSSSRPICTRQVKHPWRVVGSWSKRTSETATLALTSAISSANFRFTLSYENS</sequence>
<dbReference type="AlphaFoldDB" id="A0A6H5H6X9"/>
<gene>
    <name evidence="1" type="ORF">NTEN_LOCUS16789</name>
</gene>
<dbReference type="Proteomes" id="UP000479000">
    <property type="component" value="Unassembled WGS sequence"/>
</dbReference>
<protein>
    <submittedName>
        <fullName evidence="1">Uncharacterized protein</fullName>
    </submittedName>
</protein>
<evidence type="ECO:0000313" key="1">
    <source>
        <dbReference type="EMBL" id="CAB0011957.1"/>
    </source>
</evidence>
<evidence type="ECO:0000313" key="2">
    <source>
        <dbReference type="Proteomes" id="UP000479000"/>
    </source>
</evidence>
<dbReference type="EMBL" id="CADCXU010024587">
    <property type="protein sequence ID" value="CAB0011957.1"/>
    <property type="molecule type" value="Genomic_DNA"/>
</dbReference>
<keyword evidence="2" id="KW-1185">Reference proteome</keyword>
<name>A0A6H5H6X9_9HEMI</name>
<organism evidence="1 2">
    <name type="scientific">Nesidiocoris tenuis</name>
    <dbReference type="NCBI Taxonomy" id="355587"/>
    <lineage>
        <taxon>Eukaryota</taxon>
        <taxon>Metazoa</taxon>
        <taxon>Ecdysozoa</taxon>
        <taxon>Arthropoda</taxon>
        <taxon>Hexapoda</taxon>
        <taxon>Insecta</taxon>
        <taxon>Pterygota</taxon>
        <taxon>Neoptera</taxon>
        <taxon>Paraneoptera</taxon>
        <taxon>Hemiptera</taxon>
        <taxon>Heteroptera</taxon>
        <taxon>Panheteroptera</taxon>
        <taxon>Cimicomorpha</taxon>
        <taxon>Miridae</taxon>
        <taxon>Dicyphina</taxon>
        <taxon>Nesidiocoris</taxon>
    </lineage>
</organism>
<accession>A0A6H5H6X9</accession>
<proteinExistence type="predicted"/>
<feature type="non-terminal residue" evidence="1">
    <location>
        <position position="62"/>
    </location>
</feature>
<reference evidence="1 2" key="1">
    <citation type="submission" date="2020-02" db="EMBL/GenBank/DDBJ databases">
        <authorList>
            <person name="Ferguson B K."/>
        </authorList>
    </citation>
    <scope>NUCLEOTIDE SEQUENCE [LARGE SCALE GENOMIC DNA]</scope>
</reference>